<feature type="region of interest" description="Disordered" evidence="1">
    <location>
        <begin position="2326"/>
        <end position="2346"/>
    </location>
</feature>
<evidence type="ECO:0000313" key="5">
    <source>
        <dbReference type="Proteomes" id="UP000275408"/>
    </source>
</evidence>
<feature type="compositionally biased region" description="Basic and acidic residues" evidence="1">
    <location>
        <begin position="2326"/>
        <end position="2340"/>
    </location>
</feature>
<feature type="region of interest" description="Disordered" evidence="1">
    <location>
        <begin position="1858"/>
        <end position="1884"/>
    </location>
</feature>
<feature type="region of interest" description="Disordered" evidence="1">
    <location>
        <begin position="635"/>
        <end position="658"/>
    </location>
</feature>
<feature type="region of interest" description="Disordered" evidence="1">
    <location>
        <begin position="1424"/>
        <end position="1540"/>
    </location>
</feature>
<feature type="compositionally biased region" description="Polar residues" evidence="1">
    <location>
        <begin position="641"/>
        <end position="651"/>
    </location>
</feature>
<feature type="region of interest" description="Disordered" evidence="1">
    <location>
        <begin position="2152"/>
        <end position="2301"/>
    </location>
</feature>
<dbReference type="Pfam" id="PF26649">
    <property type="entry name" value="Ajm-1"/>
    <property type="match status" value="1"/>
</dbReference>
<feature type="compositionally biased region" description="Acidic residues" evidence="1">
    <location>
        <begin position="165"/>
        <end position="174"/>
    </location>
</feature>
<feature type="compositionally biased region" description="Low complexity" evidence="1">
    <location>
        <begin position="1578"/>
        <end position="1588"/>
    </location>
</feature>
<feature type="compositionally biased region" description="Low complexity" evidence="1">
    <location>
        <begin position="2152"/>
        <end position="2173"/>
    </location>
</feature>
<feature type="compositionally biased region" description="Acidic residues" evidence="1">
    <location>
        <begin position="1755"/>
        <end position="1765"/>
    </location>
</feature>
<dbReference type="STRING" id="46731.A0A3M6V1H8"/>
<dbReference type="PANTHER" id="PTHR21517:SF3">
    <property type="entry name" value="APICAL JUNCTION COMPONENT 1 HOMOLOG"/>
    <property type="match status" value="1"/>
</dbReference>
<protein>
    <recommendedName>
        <fullName evidence="3">Apical junction molecule ajm1 alpha/beta domain-containing protein</fullName>
    </recommendedName>
</protein>
<feature type="compositionally biased region" description="Basic and acidic residues" evidence="1">
    <location>
        <begin position="1462"/>
        <end position="1491"/>
    </location>
</feature>
<feature type="region of interest" description="Disordered" evidence="1">
    <location>
        <begin position="843"/>
        <end position="877"/>
    </location>
</feature>
<dbReference type="GO" id="GO:0045216">
    <property type="term" value="P:cell-cell junction organization"/>
    <property type="evidence" value="ECO:0007669"/>
    <property type="project" value="InterPro"/>
</dbReference>
<feature type="region of interest" description="Disordered" evidence="1">
    <location>
        <begin position="165"/>
        <end position="185"/>
    </location>
</feature>
<dbReference type="InterPro" id="IPR038825">
    <property type="entry name" value="Apical_junction"/>
</dbReference>
<feature type="compositionally biased region" description="Polar residues" evidence="1">
    <location>
        <begin position="1313"/>
        <end position="1325"/>
    </location>
</feature>
<feature type="compositionally biased region" description="Polar residues" evidence="1">
    <location>
        <begin position="1397"/>
        <end position="1409"/>
    </location>
</feature>
<keyword evidence="2" id="KW-0472">Membrane</keyword>
<feature type="domain" description="Apical junction molecule ajm1 alpha/beta" evidence="3">
    <location>
        <begin position="2504"/>
        <end position="2613"/>
    </location>
</feature>
<dbReference type="InterPro" id="IPR058586">
    <property type="entry name" value="Ajm-1"/>
</dbReference>
<feature type="compositionally biased region" description="Basic and acidic residues" evidence="1">
    <location>
        <begin position="1647"/>
        <end position="1656"/>
    </location>
</feature>
<feature type="region of interest" description="Disordered" evidence="1">
    <location>
        <begin position="1746"/>
        <end position="1766"/>
    </location>
</feature>
<dbReference type="OrthoDB" id="6431454at2759"/>
<feature type="compositionally biased region" description="Polar residues" evidence="1">
    <location>
        <begin position="1432"/>
        <end position="1442"/>
    </location>
</feature>
<feature type="compositionally biased region" description="Polar residues" evidence="1">
    <location>
        <begin position="1666"/>
        <end position="1677"/>
    </location>
</feature>
<dbReference type="GO" id="GO:0043296">
    <property type="term" value="C:apical junction complex"/>
    <property type="evidence" value="ECO:0007669"/>
    <property type="project" value="TreeGrafter"/>
</dbReference>
<dbReference type="Proteomes" id="UP000275408">
    <property type="component" value="Unassembled WGS sequence"/>
</dbReference>
<accession>A0A3M6V1H8</accession>
<dbReference type="SUPFAM" id="SSF144232">
    <property type="entry name" value="HIT/MYND zinc finger-like"/>
    <property type="match status" value="1"/>
</dbReference>
<dbReference type="PANTHER" id="PTHR21517">
    <property type="entry name" value="APICAL JUNCTION COMPONENT 1 HOMOLOG"/>
    <property type="match status" value="1"/>
</dbReference>
<gene>
    <name evidence="4" type="ORF">pdam_00021218</name>
</gene>
<feature type="region of interest" description="Disordered" evidence="1">
    <location>
        <begin position="1555"/>
        <end position="1629"/>
    </location>
</feature>
<feature type="transmembrane region" description="Helical" evidence="2">
    <location>
        <begin position="25"/>
        <end position="44"/>
    </location>
</feature>
<organism evidence="4 5">
    <name type="scientific">Pocillopora damicornis</name>
    <name type="common">Cauliflower coral</name>
    <name type="synonym">Millepora damicornis</name>
    <dbReference type="NCBI Taxonomy" id="46731"/>
    <lineage>
        <taxon>Eukaryota</taxon>
        <taxon>Metazoa</taxon>
        <taxon>Cnidaria</taxon>
        <taxon>Anthozoa</taxon>
        <taxon>Hexacorallia</taxon>
        <taxon>Scleractinia</taxon>
        <taxon>Astrocoeniina</taxon>
        <taxon>Pocilloporidae</taxon>
        <taxon>Pocillopora</taxon>
    </lineage>
</organism>
<evidence type="ECO:0000256" key="2">
    <source>
        <dbReference type="SAM" id="Phobius"/>
    </source>
</evidence>
<name>A0A3M6V1H8_POCDA</name>
<sequence length="2747" mass="306296">MWMIEIITLEEEYTPEEVEDGEISIVFWSFAFFFLLVVTVWFYITQIAPIRKSAGRQVTEEIDREEVVAKRILEHLSEDLQFKSDISKESSTKTVASVSRKKEEASSVYEYVDDEIHIHYSSYGWVDDNDGSSESSSGLAAGRRHSMENMDLIFPGFLPSIVEEEEMDGETDTESSEKSQETDLDSFQQDLLNLSTANTEGHVNKNGGFSEISTDMECDYSKTGTKITTAFDRQKPEIKDGILPLKPAETNSLYSTETVDITAKVYTVPEPIKTELNGTSLLSRQNDNGSQVLDTENGKSIPLIGPALHSAMKESSKTSKYEEVANFTSGNFDACSGKGKKETQHEDIPNLNGEVIESTTVFTIPNCDLTPTLEQDANEIEEPKLCALSEHRVSCATENGFEDDFTRDIRSKHSKNEFNAHDNIAEDLYTRLSKAPTEDISGLTSITMNINKSDLGEFKMNGFVDEIAESNNHTTHSWTFFSMSGSDEANTLEEGVSSHKQQSDEVEVPKIIIDSYDDGLQSDKLIPNEESIDMNGNETASRYADSFVSDTFETDIDIDDVDLMDSDELGEEGEFNIYFKRHVSVTDLDKIILEEGQTEANELSSEVVLETDLSEEETHNSAEDVVGISTTDTVMSEDQETNSSHCATETTSSEDESNMNIQKSIIITSTLSGCLDKQQSIEDLEEAELSDPLHKNYAVETLMDDISFQKDGVYGELVLSKLNESHGDQPEDIHFDSFGEDWSVFEEEYRRVRKPFLFTIPEDEEIGLAEVSRGRKSYPWVQPKTTNYSYDNESSTSKETSMELKAPIATVDASDSEYDLDLEEDYSGSDTEKPSEEIIAVSVANNAETKPGDLLTHDDVTENGVTDKSDEEKEFEEPDLLAEVFANKDVIANGDLDDVLNFVNGEEMNFKGPVTVSDKIIYPNDGVTENRDMESDYITENRTTESLTDTAGVEEATLKKLEKPDIVTVSGVTATNGNDVALDNTRSVKIVKKIKIVVRKEVKVTKDEKAMLSSPNKLIGDPDNLMNCKDKKEEKVDAGDETFKKDVNKAEVILEGGEAEKHSVYNFATTQIGPVSHFMQPLNFVEGQHNISRVNAEKMETTAKKELNTPPKPELKVIKEPILPSEVVTPDQDVRQRVTQLVTRPLSISEQTKVAPKVEPQSVESVIDARISTVEASPPNQDISEQVTQYLTQTEEITRKSTLFEQSVKAPIQKDEKKAEVITVPELIKENASSEKVADMKSNTKKYPELSPTQKDQTHIKPHLELRSVTKTIESRTSSVETLFKRDVEQTLSQVPKQKDEAKVNGLPETKSDAVNASPSVTQDIPKNDIKDNLAKRSSDKNGEKAVPKPDSSSDPKSIKARALPIERDVTRSKGTQESTKLPASNDERSADVNSEAKATTESLETRASSVKVDVAKRDMTYRITRVREPSKGSSIDASTTLDRAPESVKETAALAPAGADAPKREVKQSLERKPSKDEQKEICGEKEPKIMPKKLKGSESPLDKKQDFDKPTSINGDKKKESSANEIKTDIKNEVETKPSRANVGLKMFISGKTTKEVQNTSPDKDTKPAILEEETPTVPVESPVVTISVQGKNTTAERESRRVRSPRTSPTKSLEKKSQKTYLSSRNIRLSKSHEDLRFVEKAPEIRKDSIKEEDLNEEVPDAQTPTSSLGSPANSVFEDDAIESMESPSVHTAKITVQEVLGDKQRILILNVKKKVHGKARWKSLNDLDSLNKALTPLRQSNDLRNSMTSLQEEEEKVEEEDGPKVVPVVKVKRRHGRLSLPEMSERRSEQKVISPRRSPILKVTAVQDNESVPENNTPTKIKARVMPVLCEADAENGETTAEVIEKEPVKQNVKTRVTKISPSDPETSLGNAFKTEGDDKEDKMQVKILRVSRVPPVVEAIPRLERETVTEISEPATKGNRIKVHVARVTPVEDSRPEYDDTIVRPHLSTTTEAEPIAEVTRRQGRESGYGSLEIRDNDTGGMILSSVLGSDRTNAIPAQEEPKERSLSSLSSLEDEFYGEPLGESRIMVTDLDALLAQKAVLQTEGTSPPRSPDKQEVAERVQVRAHMGPVPKKVIRINSYEEEDGVVIRQVIADDPVVLEPVILAEAADKEESAVITAFPVNDGYGDDELDEVFLEEYPPGIDVKSVANSSHSYSSDADSETSSVSSLPLKQRHRHTRSSLEAGNIGVRNRSDSSGSSKTATPVAELENDKRPTSSGSTTPELKTNDISQNESFSYRTPEHSRPAVIDEPSEFTSAFVKISRTTEIRRPRARSEHSRHKSDEEPGPESKQQGLGLQRKGLGASFQDVQLPGLDIDKERFKEAADSRKSMPDLSRKGNKINESPFLRGLSAHTRKWLSQNVWMDDSGHQDEEDMMTSDLFLYPSNRFQPGANIDASFLSLADDRERDFPDDISVNSSTLSTRPGSPMSEFSFAGDTPHMGLRRGSMTVIKCSNPRCGREEALFSGEKTTYTSCPACFTYYCNRMCRRIHWSEHKKVCFFGRINSYIRSFIYICHKKEALKFQLSKAAREGFKRKGRGCVLVTFASAQSARKFMTTGCTFFPSPPTYSSLMDLQAEGVVSKHRVALTQHIKDYDPEEEFVLNLAIIAGKMDNLPESPVPRRKVNTVLQVVKVPLSNKLKEETAPSPPSEPKTETKFFYLPKCSRHEFVNENEARRHYCRNISKNLKQYGIRLKNDYPDIYNKLCLYVDQNIRFTEPLTVYGNQGKKIVMCKIMPEAGDDVNAL</sequence>
<dbReference type="CDD" id="cd20335">
    <property type="entry name" value="BRcat_RBR"/>
    <property type="match status" value="1"/>
</dbReference>
<comment type="caution">
    <text evidence="4">The sequence shown here is derived from an EMBL/GenBank/DDBJ whole genome shotgun (WGS) entry which is preliminary data.</text>
</comment>
<feature type="compositionally biased region" description="Basic and acidic residues" evidence="1">
    <location>
        <begin position="1502"/>
        <end position="1540"/>
    </location>
</feature>
<feature type="region of interest" description="Disordered" evidence="1">
    <location>
        <begin position="1647"/>
        <end position="1678"/>
    </location>
</feature>
<evidence type="ECO:0000259" key="3">
    <source>
        <dbReference type="Pfam" id="PF26649"/>
    </source>
</evidence>
<feature type="compositionally biased region" description="Polar residues" evidence="1">
    <location>
        <begin position="2220"/>
        <end position="2242"/>
    </location>
</feature>
<reference evidence="4 5" key="1">
    <citation type="journal article" date="2018" name="Sci. Rep.">
        <title>Comparative analysis of the Pocillopora damicornis genome highlights role of immune system in coral evolution.</title>
        <authorList>
            <person name="Cunning R."/>
            <person name="Bay R.A."/>
            <person name="Gillette P."/>
            <person name="Baker A.C."/>
            <person name="Traylor-Knowles N."/>
        </authorList>
    </citation>
    <scope>NUCLEOTIDE SEQUENCE [LARGE SCALE GENOMIC DNA]</scope>
    <source>
        <strain evidence="4">RSMAS</strain>
        <tissue evidence="4">Whole animal</tissue>
    </source>
</reference>
<keyword evidence="2" id="KW-1133">Transmembrane helix</keyword>
<feature type="compositionally biased region" description="Polar residues" evidence="1">
    <location>
        <begin position="1858"/>
        <end position="1874"/>
    </location>
</feature>
<feature type="region of interest" description="Disordered" evidence="1">
    <location>
        <begin position="1294"/>
        <end position="1410"/>
    </location>
</feature>
<evidence type="ECO:0000313" key="4">
    <source>
        <dbReference type="EMBL" id="RMX59669.1"/>
    </source>
</evidence>
<dbReference type="GO" id="GO:0005886">
    <property type="term" value="C:plasma membrane"/>
    <property type="evidence" value="ECO:0007669"/>
    <property type="project" value="TreeGrafter"/>
</dbReference>
<keyword evidence="2" id="KW-0812">Transmembrane</keyword>
<keyword evidence="5" id="KW-1185">Reference proteome</keyword>
<feature type="region of interest" description="Disordered" evidence="1">
    <location>
        <begin position="1233"/>
        <end position="1262"/>
    </location>
</feature>
<dbReference type="EMBL" id="RCHS01000297">
    <property type="protein sequence ID" value="RMX59669.1"/>
    <property type="molecule type" value="Genomic_DNA"/>
</dbReference>
<feature type="compositionally biased region" description="Basic and acidic residues" evidence="1">
    <location>
        <begin position="2268"/>
        <end position="2288"/>
    </location>
</feature>
<proteinExistence type="predicted"/>
<feature type="compositionally biased region" description="Polar residues" evidence="1">
    <location>
        <begin position="1373"/>
        <end position="1383"/>
    </location>
</feature>
<feature type="compositionally biased region" description="Basic and acidic residues" evidence="1">
    <location>
        <begin position="855"/>
        <end position="871"/>
    </location>
</feature>
<feature type="compositionally biased region" description="Basic and acidic residues" evidence="1">
    <location>
        <begin position="1326"/>
        <end position="1358"/>
    </location>
</feature>
<evidence type="ECO:0000256" key="1">
    <source>
        <dbReference type="SAM" id="MobiDB-lite"/>
    </source>
</evidence>